<reference evidence="2" key="1">
    <citation type="journal article" date="2021" name="PeerJ">
        <title>Extensive microbial diversity within the chicken gut microbiome revealed by metagenomics and culture.</title>
        <authorList>
            <person name="Gilroy R."/>
            <person name="Ravi A."/>
            <person name="Getino M."/>
            <person name="Pursley I."/>
            <person name="Horton D.L."/>
            <person name="Alikhan N.F."/>
            <person name="Baker D."/>
            <person name="Gharbi K."/>
            <person name="Hall N."/>
            <person name="Watson M."/>
            <person name="Adriaenssens E.M."/>
            <person name="Foster-Nyarko E."/>
            <person name="Jarju S."/>
            <person name="Secka A."/>
            <person name="Antonio M."/>
            <person name="Oren A."/>
            <person name="Chaudhuri R.R."/>
            <person name="La Ragione R."/>
            <person name="Hildebrand F."/>
            <person name="Pallen M.J."/>
        </authorList>
    </citation>
    <scope>NUCLEOTIDE SEQUENCE</scope>
    <source>
        <strain evidence="2">ChiGjej4B4-12881</strain>
    </source>
</reference>
<proteinExistence type="predicted"/>
<sequence>MAEVIALLQQENERLRRENEILLLTVKQIRETVNRLLERYVLNEGAEQI</sequence>
<accession>A0A9D1W4M1</accession>
<feature type="coiled-coil region" evidence="1">
    <location>
        <begin position="5"/>
        <end position="32"/>
    </location>
</feature>
<evidence type="ECO:0000313" key="2">
    <source>
        <dbReference type="EMBL" id="HIX52309.1"/>
    </source>
</evidence>
<gene>
    <name evidence="2" type="ORF">IAA28_05850</name>
</gene>
<evidence type="ECO:0000256" key="1">
    <source>
        <dbReference type="SAM" id="Coils"/>
    </source>
</evidence>
<keyword evidence="1" id="KW-0175">Coiled coil</keyword>
<reference evidence="2" key="2">
    <citation type="submission" date="2021-04" db="EMBL/GenBank/DDBJ databases">
        <authorList>
            <person name="Gilroy R."/>
        </authorList>
    </citation>
    <scope>NUCLEOTIDE SEQUENCE</scope>
    <source>
        <strain evidence="2">ChiGjej4B4-12881</strain>
    </source>
</reference>
<dbReference type="Proteomes" id="UP000886780">
    <property type="component" value="Unassembled WGS sequence"/>
</dbReference>
<protein>
    <submittedName>
        <fullName evidence="2">Uncharacterized protein</fullName>
    </submittedName>
</protein>
<comment type="caution">
    <text evidence="2">The sequence shown here is derived from an EMBL/GenBank/DDBJ whole genome shotgun (WGS) entry which is preliminary data.</text>
</comment>
<evidence type="ECO:0000313" key="3">
    <source>
        <dbReference type="Proteomes" id="UP000886780"/>
    </source>
</evidence>
<organism evidence="2 3">
    <name type="scientific">Candidatus Lachnoclostridium stercoripullorum</name>
    <dbReference type="NCBI Taxonomy" id="2838635"/>
    <lineage>
        <taxon>Bacteria</taxon>
        <taxon>Bacillati</taxon>
        <taxon>Bacillota</taxon>
        <taxon>Clostridia</taxon>
        <taxon>Lachnospirales</taxon>
        <taxon>Lachnospiraceae</taxon>
    </lineage>
</organism>
<dbReference type="AlphaFoldDB" id="A0A9D1W4M1"/>
<dbReference type="EMBL" id="DXEU01000102">
    <property type="protein sequence ID" value="HIX52309.1"/>
    <property type="molecule type" value="Genomic_DNA"/>
</dbReference>
<name>A0A9D1W4M1_9FIRM</name>